<evidence type="ECO:0008006" key="3">
    <source>
        <dbReference type="Google" id="ProtNLM"/>
    </source>
</evidence>
<gene>
    <name evidence="1" type="ORF">JOC86_000807</name>
</gene>
<organism evidence="1 2">
    <name type="scientific">Rossellomorea pakistanensis</name>
    <dbReference type="NCBI Taxonomy" id="992288"/>
    <lineage>
        <taxon>Bacteria</taxon>
        <taxon>Bacillati</taxon>
        <taxon>Bacillota</taxon>
        <taxon>Bacilli</taxon>
        <taxon>Bacillales</taxon>
        <taxon>Bacillaceae</taxon>
        <taxon>Rossellomorea</taxon>
    </lineage>
</organism>
<name>A0ABS2N8T0_9BACI</name>
<comment type="caution">
    <text evidence="1">The sequence shown here is derived from an EMBL/GenBank/DDBJ whole genome shotgun (WGS) entry which is preliminary data.</text>
</comment>
<protein>
    <recommendedName>
        <fullName evidence="3">DUF3892 domain-containing protein</fullName>
    </recommendedName>
</protein>
<dbReference type="EMBL" id="JAFBDZ010000001">
    <property type="protein sequence ID" value="MBM7584270.1"/>
    <property type="molecule type" value="Genomic_DNA"/>
</dbReference>
<dbReference type="InterPro" id="IPR024997">
    <property type="entry name" value="DUF3892"/>
</dbReference>
<keyword evidence="2" id="KW-1185">Reference proteome</keyword>
<dbReference type="Proteomes" id="UP001646157">
    <property type="component" value="Unassembled WGS sequence"/>
</dbReference>
<sequence length="72" mass="8208">MEEIIKVQRNVNGDIINFQTSSGRIISYRKAALEVEEGLITGIDIREDEEGYPHLTNTLSEDENFSSYPTIF</sequence>
<evidence type="ECO:0000313" key="2">
    <source>
        <dbReference type="Proteomes" id="UP001646157"/>
    </source>
</evidence>
<proteinExistence type="predicted"/>
<dbReference type="Pfam" id="PF13031">
    <property type="entry name" value="DUF3892"/>
    <property type="match status" value="1"/>
</dbReference>
<evidence type="ECO:0000313" key="1">
    <source>
        <dbReference type="EMBL" id="MBM7584270.1"/>
    </source>
</evidence>
<accession>A0ABS2N8T0</accession>
<dbReference type="RefSeq" id="WP_239587369.1">
    <property type="nucleotide sequence ID" value="NZ_JAFBDZ010000001.1"/>
</dbReference>
<reference evidence="1 2" key="1">
    <citation type="submission" date="2021-01" db="EMBL/GenBank/DDBJ databases">
        <title>Genomic Encyclopedia of Type Strains, Phase IV (KMG-IV): sequencing the most valuable type-strain genomes for metagenomic binning, comparative biology and taxonomic classification.</title>
        <authorList>
            <person name="Goeker M."/>
        </authorList>
    </citation>
    <scope>NUCLEOTIDE SEQUENCE [LARGE SCALE GENOMIC DNA]</scope>
    <source>
        <strain evidence="1 2">DSM 24834</strain>
    </source>
</reference>